<organism evidence="4 5">
    <name type="scientific">Ladona fulva</name>
    <name type="common">Scarce chaser dragonfly</name>
    <name type="synonym">Libellula fulva</name>
    <dbReference type="NCBI Taxonomy" id="123851"/>
    <lineage>
        <taxon>Eukaryota</taxon>
        <taxon>Metazoa</taxon>
        <taxon>Ecdysozoa</taxon>
        <taxon>Arthropoda</taxon>
        <taxon>Hexapoda</taxon>
        <taxon>Insecta</taxon>
        <taxon>Pterygota</taxon>
        <taxon>Palaeoptera</taxon>
        <taxon>Odonata</taxon>
        <taxon>Epiprocta</taxon>
        <taxon>Anisoptera</taxon>
        <taxon>Libelluloidea</taxon>
        <taxon>Libellulidae</taxon>
        <taxon>Ladona</taxon>
    </lineage>
</organism>
<keyword evidence="1" id="KW-0862">Zinc</keyword>
<dbReference type="EMBL" id="KZ308873">
    <property type="protein sequence ID" value="KAG8235079.1"/>
    <property type="molecule type" value="Genomic_DNA"/>
</dbReference>
<gene>
    <name evidence="4" type="ORF">J437_LFUL010927</name>
</gene>
<feature type="compositionally biased region" description="Polar residues" evidence="2">
    <location>
        <begin position="157"/>
        <end position="168"/>
    </location>
</feature>
<feature type="compositionally biased region" description="Low complexity" evidence="2">
    <location>
        <begin position="145"/>
        <end position="156"/>
    </location>
</feature>
<evidence type="ECO:0000259" key="3">
    <source>
        <dbReference type="PROSITE" id="PS50103"/>
    </source>
</evidence>
<feature type="compositionally biased region" description="Low complexity" evidence="2">
    <location>
        <begin position="45"/>
        <end position="57"/>
    </location>
</feature>
<feature type="region of interest" description="Disordered" evidence="2">
    <location>
        <begin position="1"/>
        <end position="57"/>
    </location>
</feature>
<reference evidence="4" key="1">
    <citation type="submission" date="2013-04" db="EMBL/GenBank/DDBJ databases">
        <authorList>
            <person name="Qu J."/>
            <person name="Murali S.C."/>
            <person name="Bandaranaike D."/>
            <person name="Bellair M."/>
            <person name="Blankenburg K."/>
            <person name="Chao H."/>
            <person name="Dinh H."/>
            <person name="Doddapaneni H."/>
            <person name="Downs B."/>
            <person name="Dugan-Rocha S."/>
            <person name="Elkadiri S."/>
            <person name="Gnanaolivu R.D."/>
            <person name="Hernandez B."/>
            <person name="Javaid M."/>
            <person name="Jayaseelan J.C."/>
            <person name="Lee S."/>
            <person name="Li M."/>
            <person name="Ming W."/>
            <person name="Munidasa M."/>
            <person name="Muniz J."/>
            <person name="Nguyen L."/>
            <person name="Ongeri F."/>
            <person name="Osuji N."/>
            <person name="Pu L.-L."/>
            <person name="Puazo M."/>
            <person name="Qu C."/>
            <person name="Quiroz J."/>
            <person name="Raj R."/>
            <person name="Weissenberger G."/>
            <person name="Xin Y."/>
            <person name="Zou X."/>
            <person name="Han Y."/>
            <person name="Richards S."/>
            <person name="Worley K."/>
            <person name="Muzny D."/>
            <person name="Gibbs R."/>
        </authorList>
    </citation>
    <scope>NUCLEOTIDE SEQUENCE</scope>
    <source>
        <strain evidence="4">Sampled in the wild</strain>
    </source>
</reference>
<evidence type="ECO:0000256" key="1">
    <source>
        <dbReference type="PROSITE-ProRule" id="PRU00723"/>
    </source>
</evidence>
<dbReference type="InterPro" id="IPR000571">
    <property type="entry name" value="Znf_CCCH"/>
</dbReference>
<keyword evidence="5" id="KW-1185">Reference proteome</keyword>
<dbReference type="PANTHER" id="PTHR38563:SF1">
    <property type="entry name" value="FL(2)D-ASSOCIATED COMPLEX COMPONENT"/>
    <property type="match status" value="1"/>
</dbReference>
<name>A0A8K0KIX2_LADFU</name>
<dbReference type="GO" id="GO:0036396">
    <property type="term" value="C:RNA N6-methyladenosine methyltransferase complex"/>
    <property type="evidence" value="ECO:0007669"/>
    <property type="project" value="InterPro"/>
</dbReference>
<feature type="zinc finger region" description="C3H1-type" evidence="1">
    <location>
        <begin position="56"/>
        <end position="86"/>
    </location>
</feature>
<dbReference type="GO" id="GO:0008270">
    <property type="term" value="F:zinc ion binding"/>
    <property type="evidence" value="ECO:0007669"/>
    <property type="project" value="UniProtKB-KW"/>
</dbReference>
<accession>A0A8K0KIX2</accession>
<evidence type="ECO:0000313" key="4">
    <source>
        <dbReference type="EMBL" id="KAG8235079.1"/>
    </source>
</evidence>
<dbReference type="PROSITE" id="PS50103">
    <property type="entry name" value="ZF_C3H1"/>
    <property type="match status" value="1"/>
</dbReference>
<feature type="region of interest" description="Disordered" evidence="2">
    <location>
        <begin position="76"/>
        <end position="177"/>
    </location>
</feature>
<sequence length="177" mass="18722">MSKQTKRKITVEPSPPTSSKTSSSNKDSQRRPSVFERLGTKTTASSSSNQQGSVSNNADNFCRQWAQNGSCSFGKNCKYSSTHTLTSPSKQRAAKKEANDSKQVKNRGSGSKSSREEGAGGGGGDRNSSVNKRLHSTVVVKKKQQSSQSRRGTSTGHNTSSTQETTQGGAKGDSGSV</sequence>
<feature type="compositionally biased region" description="Basic and acidic residues" evidence="2">
    <location>
        <begin position="94"/>
        <end position="103"/>
    </location>
</feature>
<keyword evidence="1" id="KW-0479">Metal-binding</keyword>
<feature type="compositionally biased region" description="Basic residues" evidence="2">
    <location>
        <begin position="132"/>
        <end position="144"/>
    </location>
</feature>
<dbReference type="PANTHER" id="PTHR38563">
    <property type="entry name" value="FL(2)D-ASSOCIATED COMPLEX COMPONENT"/>
    <property type="match status" value="1"/>
</dbReference>
<evidence type="ECO:0000256" key="2">
    <source>
        <dbReference type="SAM" id="MobiDB-lite"/>
    </source>
</evidence>
<dbReference type="OrthoDB" id="6022762at2759"/>
<reference evidence="4" key="2">
    <citation type="submission" date="2017-10" db="EMBL/GenBank/DDBJ databases">
        <title>Ladona fulva Genome sequencing and assembly.</title>
        <authorList>
            <person name="Murali S."/>
            <person name="Richards S."/>
            <person name="Bandaranaike D."/>
            <person name="Bellair M."/>
            <person name="Blankenburg K."/>
            <person name="Chao H."/>
            <person name="Dinh H."/>
            <person name="Doddapaneni H."/>
            <person name="Dugan-Rocha S."/>
            <person name="Elkadiri S."/>
            <person name="Gnanaolivu R."/>
            <person name="Hernandez B."/>
            <person name="Skinner E."/>
            <person name="Javaid M."/>
            <person name="Lee S."/>
            <person name="Li M."/>
            <person name="Ming W."/>
            <person name="Munidasa M."/>
            <person name="Muniz J."/>
            <person name="Nguyen L."/>
            <person name="Hughes D."/>
            <person name="Osuji N."/>
            <person name="Pu L.-L."/>
            <person name="Puazo M."/>
            <person name="Qu C."/>
            <person name="Quiroz J."/>
            <person name="Raj R."/>
            <person name="Weissenberger G."/>
            <person name="Xin Y."/>
            <person name="Zou X."/>
            <person name="Han Y."/>
            <person name="Worley K."/>
            <person name="Muzny D."/>
            <person name="Gibbs R."/>
        </authorList>
    </citation>
    <scope>NUCLEOTIDE SEQUENCE</scope>
    <source>
        <strain evidence="4">Sampled in the wild</strain>
    </source>
</reference>
<feature type="non-terminal residue" evidence="4">
    <location>
        <position position="177"/>
    </location>
</feature>
<evidence type="ECO:0000313" key="5">
    <source>
        <dbReference type="Proteomes" id="UP000792457"/>
    </source>
</evidence>
<dbReference type="AlphaFoldDB" id="A0A8K0KIX2"/>
<dbReference type="Proteomes" id="UP000792457">
    <property type="component" value="Unassembled WGS sequence"/>
</dbReference>
<keyword evidence="1" id="KW-0863">Zinc-finger</keyword>
<dbReference type="InterPro" id="IPR040427">
    <property type="entry name" value="Flacc"/>
</dbReference>
<protein>
    <recommendedName>
        <fullName evidence="3">C3H1-type domain-containing protein</fullName>
    </recommendedName>
</protein>
<feature type="domain" description="C3H1-type" evidence="3">
    <location>
        <begin position="56"/>
        <end position="86"/>
    </location>
</feature>
<feature type="compositionally biased region" description="Polar residues" evidence="2">
    <location>
        <begin position="76"/>
        <end position="90"/>
    </location>
</feature>
<proteinExistence type="predicted"/>
<dbReference type="GO" id="GO:0016556">
    <property type="term" value="P:mRNA modification"/>
    <property type="evidence" value="ECO:0007669"/>
    <property type="project" value="InterPro"/>
</dbReference>
<comment type="caution">
    <text evidence="4">The sequence shown here is derived from an EMBL/GenBank/DDBJ whole genome shotgun (WGS) entry which is preliminary data.</text>
</comment>